<accession>A0A1I8BNQ7</accession>
<evidence type="ECO:0000313" key="7">
    <source>
        <dbReference type="Proteomes" id="UP000095281"/>
    </source>
</evidence>
<sequence length="324" mass="36219">MATPSIRPNPNFNSQQTAELLRKAMKGFGCDKGKVIQAIVNCSNAQRQQVSLSFKQMYGKDLIKELKSELSGDFEDLIMALMSHPAYYDASQLRRAMEGLGTKEHILIEIMTTRTNAQIIQIRSAYGQLYGSDLERDMIGETSGYFKRMLVALCTGARDESMITDPLKASQDAKKLYRAGEARLGTDESAFIAILSAQNYNQLRLIFNEYQKVSGHPIEQAITAEFSGDICSGLLAIIKSIKNRPAYFAELLYNSMKGFGTRDNDLIRLVVTRSEIDMADIRSAYQQLYGISLEQAIASDCSGSYKVRMIFFNLGGINEKLNRT</sequence>
<dbReference type="GO" id="GO:0005634">
    <property type="term" value="C:nucleus"/>
    <property type="evidence" value="ECO:0007669"/>
    <property type="project" value="TreeGrafter"/>
</dbReference>
<dbReference type="AlphaFoldDB" id="A0A1I8BNQ7"/>
<evidence type="ECO:0000256" key="5">
    <source>
        <dbReference type="ARBA" id="ARBA00023302"/>
    </source>
</evidence>
<dbReference type="PROSITE" id="PS51897">
    <property type="entry name" value="ANNEXIN_2"/>
    <property type="match status" value="4"/>
</dbReference>
<comment type="similarity">
    <text evidence="1 6">Belongs to the annexin family.</text>
</comment>
<dbReference type="SMART" id="SM00335">
    <property type="entry name" value="ANX"/>
    <property type="match status" value="4"/>
</dbReference>
<keyword evidence="4 6" id="KW-0041">Annexin</keyword>
<dbReference type="InterPro" id="IPR001464">
    <property type="entry name" value="Annexin"/>
</dbReference>
<dbReference type="Proteomes" id="UP000095281">
    <property type="component" value="Unplaced"/>
</dbReference>
<dbReference type="WBParaSite" id="MhA1_Contig41.frz3.fgene3">
    <property type="protein sequence ID" value="MhA1_Contig41.frz3.fgene3"/>
    <property type="gene ID" value="MhA1_Contig41.frz3.fgene3"/>
</dbReference>
<evidence type="ECO:0000256" key="1">
    <source>
        <dbReference type="ARBA" id="ARBA00007831"/>
    </source>
</evidence>
<dbReference type="GO" id="GO:0005886">
    <property type="term" value="C:plasma membrane"/>
    <property type="evidence" value="ECO:0007669"/>
    <property type="project" value="TreeGrafter"/>
</dbReference>
<dbReference type="Pfam" id="PF00191">
    <property type="entry name" value="Annexin"/>
    <property type="match status" value="4"/>
</dbReference>
<dbReference type="GO" id="GO:0005737">
    <property type="term" value="C:cytoplasm"/>
    <property type="evidence" value="ECO:0007669"/>
    <property type="project" value="TreeGrafter"/>
</dbReference>
<dbReference type="FunFam" id="1.10.220.10:FF:000003">
    <property type="entry name" value="Annexin"/>
    <property type="match status" value="1"/>
</dbReference>
<dbReference type="OMA" id="ADIRNMF"/>
<dbReference type="InterPro" id="IPR018252">
    <property type="entry name" value="Annexin_repeat_CS"/>
</dbReference>
<evidence type="ECO:0000256" key="3">
    <source>
        <dbReference type="ARBA" id="ARBA00022837"/>
    </source>
</evidence>
<proteinExistence type="inferred from homology"/>
<dbReference type="PANTHER" id="PTHR10502">
    <property type="entry name" value="ANNEXIN"/>
    <property type="match status" value="1"/>
</dbReference>
<reference evidence="8 9" key="1">
    <citation type="submission" date="2016-11" db="UniProtKB">
        <authorList>
            <consortium name="WormBaseParasite"/>
        </authorList>
    </citation>
    <scope>IDENTIFICATION</scope>
</reference>
<dbReference type="PROSITE" id="PS00223">
    <property type="entry name" value="ANNEXIN_1"/>
    <property type="match status" value="1"/>
</dbReference>
<keyword evidence="7" id="KW-1185">Reference proteome</keyword>
<dbReference type="FunFam" id="1.10.220.10:FF:000002">
    <property type="entry name" value="Annexin"/>
    <property type="match status" value="1"/>
</dbReference>
<protein>
    <recommendedName>
        <fullName evidence="6">Annexin</fullName>
    </recommendedName>
</protein>
<organism evidence="7 9">
    <name type="scientific">Meloidogyne hapla</name>
    <name type="common">Root-knot nematode worm</name>
    <dbReference type="NCBI Taxonomy" id="6305"/>
    <lineage>
        <taxon>Eukaryota</taxon>
        <taxon>Metazoa</taxon>
        <taxon>Ecdysozoa</taxon>
        <taxon>Nematoda</taxon>
        <taxon>Chromadorea</taxon>
        <taxon>Rhabditida</taxon>
        <taxon>Tylenchina</taxon>
        <taxon>Tylenchomorpha</taxon>
        <taxon>Tylenchoidea</taxon>
        <taxon>Meloidogynidae</taxon>
        <taxon>Meloidogyninae</taxon>
        <taxon>Meloidogyne</taxon>
    </lineage>
</organism>
<dbReference type="SUPFAM" id="SSF47874">
    <property type="entry name" value="Annexin"/>
    <property type="match status" value="1"/>
</dbReference>
<dbReference type="PRINTS" id="PR00196">
    <property type="entry name" value="ANNEXIN"/>
</dbReference>
<dbReference type="GO" id="GO:0001786">
    <property type="term" value="F:phosphatidylserine binding"/>
    <property type="evidence" value="ECO:0007669"/>
    <property type="project" value="TreeGrafter"/>
</dbReference>
<keyword evidence="5 6" id="KW-0111">Calcium/phospholipid-binding</keyword>
<keyword evidence="3 6" id="KW-0106">Calcium</keyword>
<comment type="domain">
    <text evidence="6">A pair of annexin repeats may form one binding site for calcium and phospholipid.</text>
</comment>
<dbReference type="WBParaSite" id="MhA1_Contig3148.frz3.fgene1">
    <property type="protein sequence ID" value="MhA1_Contig3148.frz3.fgene1"/>
    <property type="gene ID" value="MhA1_Contig3148.frz3.fgene1"/>
</dbReference>
<dbReference type="GO" id="GO:0005544">
    <property type="term" value="F:calcium-dependent phospholipid binding"/>
    <property type="evidence" value="ECO:0007669"/>
    <property type="project" value="UniProtKB-KW"/>
</dbReference>
<dbReference type="FunFam" id="1.10.220.10:FF:000001">
    <property type="entry name" value="Annexin"/>
    <property type="match status" value="1"/>
</dbReference>
<dbReference type="GO" id="GO:0012506">
    <property type="term" value="C:vesicle membrane"/>
    <property type="evidence" value="ECO:0007669"/>
    <property type="project" value="TreeGrafter"/>
</dbReference>
<dbReference type="PANTHER" id="PTHR10502:SF102">
    <property type="entry name" value="ANNEXIN B11"/>
    <property type="match status" value="1"/>
</dbReference>
<keyword evidence="2 6" id="KW-0677">Repeat</keyword>
<dbReference type="InterPro" id="IPR037104">
    <property type="entry name" value="Annexin_sf"/>
</dbReference>
<evidence type="ECO:0000313" key="9">
    <source>
        <dbReference type="WBParaSite" id="MhA1_Contig3394.frz3.fgene1"/>
    </source>
</evidence>
<evidence type="ECO:0000313" key="8">
    <source>
        <dbReference type="WBParaSite" id="MhA1_Contig3148.frz3.fgene1"/>
    </source>
</evidence>
<dbReference type="Gene3D" id="1.10.220.10">
    <property type="entry name" value="Annexin"/>
    <property type="match status" value="4"/>
</dbReference>
<evidence type="ECO:0000256" key="6">
    <source>
        <dbReference type="RuleBase" id="RU003540"/>
    </source>
</evidence>
<dbReference type="GO" id="GO:0005509">
    <property type="term" value="F:calcium ion binding"/>
    <property type="evidence" value="ECO:0007669"/>
    <property type="project" value="InterPro"/>
</dbReference>
<evidence type="ECO:0000256" key="4">
    <source>
        <dbReference type="ARBA" id="ARBA00023216"/>
    </source>
</evidence>
<dbReference type="InterPro" id="IPR018502">
    <property type="entry name" value="Annexin_repeat"/>
</dbReference>
<dbReference type="WBParaSite" id="MhA1_Contig3394.frz3.fgene1">
    <property type="protein sequence ID" value="MhA1_Contig3394.frz3.fgene1"/>
    <property type="gene ID" value="MhA1_Contig3394.frz3.fgene1"/>
</dbReference>
<name>A0A1I8BNQ7_MELHA</name>
<evidence type="ECO:0000256" key="2">
    <source>
        <dbReference type="ARBA" id="ARBA00022737"/>
    </source>
</evidence>
<dbReference type="FunFam" id="1.10.220.10:FF:000004">
    <property type="entry name" value="Annexin"/>
    <property type="match status" value="1"/>
</dbReference>